<dbReference type="GO" id="GO:0090251">
    <property type="term" value="P:protein localization involved in establishment of planar polarity"/>
    <property type="evidence" value="ECO:0007669"/>
    <property type="project" value="TreeGrafter"/>
</dbReference>
<dbReference type="InterPro" id="IPR030642">
    <property type="entry name" value="NPHP1_SH3"/>
</dbReference>
<dbReference type="InterPro" id="IPR039687">
    <property type="entry name" value="NPHP1"/>
</dbReference>
<evidence type="ECO:0000256" key="2">
    <source>
        <dbReference type="PROSITE-ProRule" id="PRU00192"/>
    </source>
</evidence>
<dbReference type="Gene3D" id="2.30.30.40">
    <property type="entry name" value="SH3 Domains"/>
    <property type="match status" value="1"/>
</dbReference>
<gene>
    <name evidence="5" type="primary">NPHP1</name>
</gene>
<dbReference type="Proteomes" id="UP000694563">
    <property type="component" value="Chromosome 3"/>
</dbReference>
<dbReference type="GO" id="GO:0005929">
    <property type="term" value="C:cilium"/>
    <property type="evidence" value="ECO:0007669"/>
    <property type="project" value="TreeGrafter"/>
</dbReference>
<keyword evidence="1 2" id="KW-0728">SH3 domain</keyword>
<sequence>MLYFVQVSGENREFHLAICWVLCQADEPAPVGNYSQRKEEEEKLLLKLSQQLQKLLLVLDQDNVKGPRAEEGNEEEEESEDEESEEEDTEEDDEEKLLDDPNVRECVAVGNFDAQQEGDLTFVKGEILLIHDKKADGWWVAENSKGERGLVPRTYLGVPKEEEESQEESEEHIEVVDETAEGTEIKKRTDSHWSAVRAITEVGAASPAIILFILYFCCAFSQTLCPTSHTTNDTVEVLTSTGAVPAGFRPSMLFQLLQEGEEFRASSYLQPELTPSQLAFKDLVWNSERNTIHPRPTRVSLIVTLCSCKMIPLPGTGVRVLSRHVRLCLFDGSRVLSNIHTVRATWLPKNPQTWTFSPRVMGILPSLLDGDTFVRSSSLSADIGILFELGITYKSNSTGERGELSCGWAFLKLFTSSGIPVPSKMYELVLSGGTPYERGVEVDPSISRRGSLCFHKTKSIPDSLEKPAVFAINISTAFSYFPNSFLPETLIGGMCYIHLLVFYRQILGDALLKDRVSMQSTDLICNPVLATFPQLLDQPDLMDALRSAWADKERTLKRIEKRDQEFLKSAFVLVYHDSVFPLLCSTFLPSYKWADEEVELSRWKVIHDFLKRSQEKDGALEYLLSSESTHRAFDISELAYDFLGEVRENNPGE</sequence>
<evidence type="ECO:0000313" key="5">
    <source>
        <dbReference type="Ensembl" id="ENSCUSP00005004624.1"/>
    </source>
</evidence>
<dbReference type="PANTHER" id="PTHR15176:SF1">
    <property type="entry name" value="NEPHROCYSTIN-1"/>
    <property type="match status" value="1"/>
</dbReference>
<evidence type="ECO:0000259" key="4">
    <source>
        <dbReference type="PROSITE" id="PS50002"/>
    </source>
</evidence>
<dbReference type="PANTHER" id="PTHR15176">
    <property type="entry name" value="NEPHROCYSTIN"/>
    <property type="match status" value="1"/>
</dbReference>
<dbReference type="Ensembl" id="ENSCUST00005004825.1">
    <property type="protein sequence ID" value="ENSCUSP00005004624.1"/>
    <property type="gene ID" value="ENSCUSG00005002886.1"/>
</dbReference>
<feature type="compositionally biased region" description="Acidic residues" evidence="3">
    <location>
        <begin position="72"/>
        <end position="97"/>
    </location>
</feature>
<protein>
    <submittedName>
        <fullName evidence="5">Nephrocystin 1</fullName>
    </submittedName>
</protein>
<organism evidence="5 6">
    <name type="scientific">Catharus ustulatus</name>
    <name type="common">Russet-backed thrush</name>
    <name type="synonym">Hylocichla ustulatus</name>
    <dbReference type="NCBI Taxonomy" id="91951"/>
    <lineage>
        <taxon>Eukaryota</taxon>
        <taxon>Metazoa</taxon>
        <taxon>Chordata</taxon>
        <taxon>Craniata</taxon>
        <taxon>Vertebrata</taxon>
        <taxon>Euteleostomi</taxon>
        <taxon>Archelosauria</taxon>
        <taxon>Archosauria</taxon>
        <taxon>Dinosauria</taxon>
        <taxon>Saurischia</taxon>
        <taxon>Theropoda</taxon>
        <taxon>Coelurosauria</taxon>
        <taxon>Aves</taxon>
        <taxon>Neognathae</taxon>
        <taxon>Neoaves</taxon>
        <taxon>Telluraves</taxon>
        <taxon>Australaves</taxon>
        <taxon>Passeriformes</taxon>
        <taxon>Turdidae</taxon>
        <taxon>Catharus</taxon>
    </lineage>
</organism>
<dbReference type="InterPro" id="IPR036028">
    <property type="entry name" value="SH3-like_dom_sf"/>
</dbReference>
<reference evidence="5" key="3">
    <citation type="submission" date="2025-09" db="UniProtKB">
        <authorList>
            <consortium name="Ensembl"/>
        </authorList>
    </citation>
    <scope>IDENTIFICATION</scope>
</reference>
<dbReference type="SMART" id="SM00326">
    <property type="entry name" value="SH3"/>
    <property type="match status" value="1"/>
</dbReference>
<reference evidence="5" key="1">
    <citation type="submission" date="2020-10" db="EMBL/GenBank/DDBJ databases">
        <title>Catharus ustulatus (Swainson's thrush) genome, bCatUst1, primary haplotype v2.</title>
        <authorList>
            <person name="Delmore K."/>
            <person name="Vafadar M."/>
            <person name="Formenti G."/>
            <person name="Chow W."/>
            <person name="Pelan S."/>
            <person name="Howe K."/>
            <person name="Rhie A."/>
            <person name="Mountcastle J."/>
            <person name="Haase B."/>
            <person name="Fedrigo O."/>
            <person name="Jarvis E.D."/>
        </authorList>
    </citation>
    <scope>NUCLEOTIDE SEQUENCE [LARGE SCALE GENOMIC DNA]</scope>
</reference>
<dbReference type="PROSITE" id="PS50002">
    <property type="entry name" value="SH3"/>
    <property type="match status" value="1"/>
</dbReference>
<feature type="domain" description="SH3" evidence="4">
    <location>
        <begin position="101"/>
        <end position="161"/>
    </location>
</feature>
<evidence type="ECO:0000313" key="6">
    <source>
        <dbReference type="Proteomes" id="UP000694563"/>
    </source>
</evidence>
<keyword evidence="6" id="KW-1185">Reference proteome</keyword>
<dbReference type="SUPFAM" id="SSF50044">
    <property type="entry name" value="SH3-domain"/>
    <property type="match status" value="1"/>
</dbReference>
<evidence type="ECO:0000256" key="3">
    <source>
        <dbReference type="SAM" id="MobiDB-lite"/>
    </source>
</evidence>
<reference evidence="5" key="2">
    <citation type="submission" date="2025-08" db="UniProtKB">
        <authorList>
            <consortium name="Ensembl"/>
        </authorList>
    </citation>
    <scope>IDENTIFICATION</scope>
</reference>
<dbReference type="GO" id="GO:0005737">
    <property type="term" value="C:cytoplasm"/>
    <property type="evidence" value="ECO:0007669"/>
    <property type="project" value="TreeGrafter"/>
</dbReference>
<proteinExistence type="predicted"/>
<dbReference type="CDD" id="cd11770">
    <property type="entry name" value="SH3_Nephrocystin"/>
    <property type="match status" value="1"/>
</dbReference>
<feature type="region of interest" description="Disordered" evidence="3">
    <location>
        <begin position="63"/>
        <end position="102"/>
    </location>
</feature>
<evidence type="ECO:0000256" key="1">
    <source>
        <dbReference type="ARBA" id="ARBA00022443"/>
    </source>
</evidence>
<dbReference type="AlphaFoldDB" id="A0A8C3TWM7"/>
<accession>A0A8C3TWM7</accession>
<name>A0A8C3TWM7_CATUS</name>
<dbReference type="InterPro" id="IPR001452">
    <property type="entry name" value="SH3_domain"/>
</dbReference>
<dbReference type="Pfam" id="PF00018">
    <property type="entry name" value="SH3_1"/>
    <property type="match status" value="1"/>
</dbReference>